<keyword evidence="1" id="KW-0472">Membrane</keyword>
<evidence type="ECO:0000313" key="3">
    <source>
        <dbReference type="Proteomes" id="UP001210925"/>
    </source>
</evidence>
<evidence type="ECO:0000313" key="2">
    <source>
        <dbReference type="EMBL" id="KAJ3254240.1"/>
    </source>
</evidence>
<dbReference type="EMBL" id="JADGKB010000089">
    <property type="protein sequence ID" value="KAJ3254240.1"/>
    <property type="molecule type" value="Genomic_DNA"/>
</dbReference>
<keyword evidence="1" id="KW-1133">Transmembrane helix</keyword>
<sequence length="250" mass="28166">MIPTLLHLRPALRINKQLFKSQPRLFHQISRNSIPSIKPAMLNYGFSNTINPYKFKPVAPLIKPYSSATPTSNKGRYFVIGLAVFGAVSLIPDLFSSVITLAVLGIVALTYIFTFSFVFTIGLFVAALLALIAVVFSIPAIDLYMDTKKMIETNQLSRGWKVVPIEHRGLISRKNQSHSVSHVDIKLDFDSDIKQNSLVKMYFDLGKVVGNSTALTGHVSLQRDCFGWWMYSIPFDLEYINEDEHHSAHF</sequence>
<name>A0AAD5Y1H2_9FUNG</name>
<keyword evidence="1" id="KW-0812">Transmembrane</keyword>
<comment type="caution">
    <text evidence="2">The sequence shown here is derived from an EMBL/GenBank/DDBJ whole genome shotgun (WGS) entry which is preliminary data.</text>
</comment>
<proteinExistence type="predicted"/>
<gene>
    <name evidence="2" type="ORF">HK103_007293</name>
</gene>
<reference evidence="2" key="1">
    <citation type="submission" date="2020-05" db="EMBL/GenBank/DDBJ databases">
        <title>Phylogenomic resolution of chytrid fungi.</title>
        <authorList>
            <person name="Stajich J.E."/>
            <person name="Amses K."/>
            <person name="Simmons R."/>
            <person name="Seto K."/>
            <person name="Myers J."/>
            <person name="Bonds A."/>
            <person name="Quandt C.A."/>
            <person name="Barry K."/>
            <person name="Liu P."/>
            <person name="Grigoriev I."/>
            <person name="Longcore J.E."/>
            <person name="James T.Y."/>
        </authorList>
    </citation>
    <scope>NUCLEOTIDE SEQUENCE</scope>
    <source>
        <strain evidence="2">PLAUS21</strain>
    </source>
</reference>
<keyword evidence="3" id="KW-1185">Reference proteome</keyword>
<protein>
    <submittedName>
        <fullName evidence="2">Uncharacterized protein</fullName>
    </submittedName>
</protein>
<dbReference type="AlphaFoldDB" id="A0AAD5Y1H2"/>
<feature type="transmembrane region" description="Helical" evidence="1">
    <location>
        <begin position="117"/>
        <end position="141"/>
    </location>
</feature>
<feature type="transmembrane region" description="Helical" evidence="1">
    <location>
        <begin position="78"/>
        <end position="111"/>
    </location>
</feature>
<dbReference type="Proteomes" id="UP001210925">
    <property type="component" value="Unassembled WGS sequence"/>
</dbReference>
<organism evidence="2 3">
    <name type="scientific">Boothiomyces macroporosus</name>
    <dbReference type="NCBI Taxonomy" id="261099"/>
    <lineage>
        <taxon>Eukaryota</taxon>
        <taxon>Fungi</taxon>
        <taxon>Fungi incertae sedis</taxon>
        <taxon>Chytridiomycota</taxon>
        <taxon>Chytridiomycota incertae sedis</taxon>
        <taxon>Chytridiomycetes</taxon>
        <taxon>Rhizophydiales</taxon>
        <taxon>Terramycetaceae</taxon>
        <taxon>Boothiomyces</taxon>
    </lineage>
</organism>
<evidence type="ECO:0000256" key="1">
    <source>
        <dbReference type="SAM" id="Phobius"/>
    </source>
</evidence>
<accession>A0AAD5Y1H2</accession>